<comment type="caution">
    <text evidence="4">The sequence shown here is derived from an EMBL/GenBank/DDBJ whole genome shotgun (WGS) entry which is preliminary data.</text>
</comment>
<evidence type="ECO:0000256" key="2">
    <source>
        <dbReference type="ARBA" id="ARBA00022723"/>
    </source>
</evidence>
<dbReference type="SUPFAM" id="SSF102705">
    <property type="entry name" value="NIF3 (NGG1p interacting factor 3)-like"/>
    <property type="match status" value="1"/>
</dbReference>
<proteinExistence type="inferred from homology"/>
<gene>
    <name evidence="4" type="ORF">ACFOWM_05405</name>
</gene>
<keyword evidence="2 3" id="KW-0479">Metal-binding</keyword>
<keyword evidence="5" id="KW-1185">Reference proteome</keyword>
<reference evidence="5" key="1">
    <citation type="journal article" date="2019" name="Int. J. Syst. Evol. Microbiol.">
        <title>The Global Catalogue of Microorganisms (GCM) 10K type strain sequencing project: providing services to taxonomists for standard genome sequencing and annotation.</title>
        <authorList>
            <consortium name="The Broad Institute Genomics Platform"/>
            <consortium name="The Broad Institute Genome Sequencing Center for Infectious Disease"/>
            <person name="Wu L."/>
            <person name="Ma J."/>
        </authorList>
    </citation>
    <scope>NUCLEOTIDE SEQUENCE [LARGE SCALE GENOMIC DNA]</scope>
    <source>
        <strain evidence="5">CECT 8289</strain>
    </source>
</reference>
<evidence type="ECO:0000313" key="4">
    <source>
        <dbReference type="EMBL" id="MFC4262301.1"/>
    </source>
</evidence>
<dbReference type="Proteomes" id="UP001595907">
    <property type="component" value="Unassembled WGS sequence"/>
</dbReference>
<name>A0ABV8QR71_9BACT</name>
<sequence length="366" mass="40023">MIIKDIVAFLETIAPTSLQESYDNAGLIVGNAQQQCSGAVVCLDVTEAVLDEAIAHQYNLIIAHHPIVFTGLKKLNGKNYVERIVIKAIQHNIALYAIHTNLDNVLQGVNAAIAAKLGLTNTQVLLPKNAILQKLVVFVPQTHVSTLQEALFKAGAGNIGHYSECSFTSTGIGSFKPGDNTNPYIGTIGERYTAEEVKLEVVFESWQQANIVTAMVQNHPYEEVAYEIYTLQNTYQQIGSGLVGQLTTAITETTLLALLGQQFNPHCIKHTQKTGKPIQKIALCGGAGSFLIAQAKAVGADVYITADLKYHEFFDADNQLLLVDIGHYESEQFTIELLFELLSNKFLNFALLKTGVNTNPVQYFVP</sequence>
<dbReference type="InterPro" id="IPR015867">
    <property type="entry name" value="N-reg_PII/ATP_PRibTrfase_C"/>
</dbReference>
<dbReference type="InterPro" id="IPR017221">
    <property type="entry name" value="DUF34/NIF3_bac"/>
</dbReference>
<dbReference type="NCBIfam" id="TIGR00486">
    <property type="entry name" value="YbgI_SA1388"/>
    <property type="match status" value="1"/>
</dbReference>
<dbReference type="Pfam" id="PF01784">
    <property type="entry name" value="DUF34_NIF3"/>
    <property type="match status" value="1"/>
</dbReference>
<evidence type="ECO:0000256" key="1">
    <source>
        <dbReference type="ARBA" id="ARBA00006964"/>
    </source>
</evidence>
<accession>A0ABV8QR71</accession>
<dbReference type="EMBL" id="JBHSCZ010000001">
    <property type="protein sequence ID" value="MFC4262301.1"/>
    <property type="molecule type" value="Genomic_DNA"/>
</dbReference>
<dbReference type="InterPro" id="IPR002678">
    <property type="entry name" value="DUF34/NIF3"/>
</dbReference>
<evidence type="ECO:0000313" key="5">
    <source>
        <dbReference type="Proteomes" id="UP001595907"/>
    </source>
</evidence>
<dbReference type="Gene3D" id="3.30.70.120">
    <property type="match status" value="1"/>
</dbReference>
<dbReference type="PIRSF" id="PIRSF037489">
    <property type="entry name" value="UCP037489_NIF3_YqfO"/>
    <property type="match status" value="1"/>
</dbReference>
<dbReference type="RefSeq" id="WP_379707659.1">
    <property type="nucleotide sequence ID" value="NZ_JBHSCZ010000001.1"/>
</dbReference>
<evidence type="ECO:0000256" key="3">
    <source>
        <dbReference type="PIRNR" id="PIRNR037489"/>
    </source>
</evidence>
<dbReference type="Gene3D" id="3.40.1390.30">
    <property type="entry name" value="NIF3 (NGG1p interacting factor 3)-like"/>
    <property type="match status" value="1"/>
</dbReference>
<protein>
    <recommendedName>
        <fullName evidence="3">GTP cyclohydrolase 1 type 2 homolog</fullName>
    </recommendedName>
</protein>
<dbReference type="PANTHER" id="PTHR13799">
    <property type="entry name" value="NGG1 INTERACTING FACTOR 3"/>
    <property type="match status" value="1"/>
</dbReference>
<organism evidence="4 5">
    <name type="scientific">Ferruginibacter yonginensis</name>
    <dbReference type="NCBI Taxonomy" id="1310416"/>
    <lineage>
        <taxon>Bacteria</taxon>
        <taxon>Pseudomonadati</taxon>
        <taxon>Bacteroidota</taxon>
        <taxon>Chitinophagia</taxon>
        <taxon>Chitinophagales</taxon>
        <taxon>Chitinophagaceae</taxon>
        <taxon>Ferruginibacter</taxon>
    </lineage>
</organism>
<comment type="similarity">
    <text evidence="1 3">Belongs to the GTP cyclohydrolase I type 2/NIF3 family.</text>
</comment>
<dbReference type="InterPro" id="IPR036069">
    <property type="entry name" value="DUF34/NIF3_sf"/>
</dbReference>
<dbReference type="PANTHER" id="PTHR13799:SF14">
    <property type="entry name" value="GTP CYCLOHYDROLASE 1 TYPE 2 HOMOLOG"/>
    <property type="match status" value="1"/>
</dbReference>